<feature type="compositionally biased region" description="Low complexity" evidence="1">
    <location>
        <begin position="2500"/>
        <end position="2513"/>
    </location>
</feature>
<feature type="region of interest" description="Disordered" evidence="1">
    <location>
        <begin position="2725"/>
        <end position="2902"/>
    </location>
</feature>
<feature type="compositionally biased region" description="Low complexity" evidence="1">
    <location>
        <begin position="1211"/>
        <end position="1223"/>
    </location>
</feature>
<feature type="compositionally biased region" description="Basic and acidic residues" evidence="1">
    <location>
        <begin position="638"/>
        <end position="648"/>
    </location>
</feature>
<feature type="compositionally biased region" description="Basic residues" evidence="1">
    <location>
        <begin position="1371"/>
        <end position="1387"/>
    </location>
</feature>
<keyword evidence="3" id="KW-1185">Reference proteome</keyword>
<feature type="region of interest" description="Disordered" evidence="1">
    <location>
        <begin position="2669"/>
        <end position="2692"/>
    </location>
</feature>
<organism evidence="2 3">
    <name type="scientific">Thalassiosira oceanica</name>
    <name type="common">Marine diatom</name>
    <dbReference type="NCBI Taxonomy" id="159749"/>
    <lineage>
        <taxon>Eukaryota</taxon>
        <taxon>Sar</taxon>
        <taxon>Stramenopiles</taxon>
        <taxon>Ochrophyta</taxon>
        <taxon>Bacillariophyta</taxon>
        <taxon>Coscinodiscophyceae</taxon>
        <taxon>Thalassiosirophycidae</taxon>
        <taxon>Thalassiosirales</taxon>
        <taxon>Thalassiosiraceae</taxon>
        <taxon>Thalassiosira</taxon>
    </lineage>
</organism>
<reference evidence="2 3" key="1">
    <citation type="journal article" date="2012" name="Genome Biol.">
        <title>Genome and low-iron response of an oceanic diatom adapted to chronic iron limitation.</title>
        <authorList>
            <person name="Lommer M."/>
            <person name="Specht M."/>
            <person name="Roy A.S."/>
            <person name="Kraemer L."/>
            <person name="Andreson R."/>
            <person name="Gutowska M.A."/>
            <person name="Wolf J."/>
            <person name="Bergner S.V."/>
            <person name="Schilhabel M.B."/>
            <person name="Klostermeier U.C."/>
            <person name="Beiko R.G."/>
            <person name="Rosenstiel P."/>
            <person name="Hippler M."/>
            <person name="Laroche J."/>
        </authorList>
    </citation>
    <scope>NUCLEOTIDE SEQUENCE [LARGE SCALE GENOMIC DNA]</scope>
    <source>
        <strain evidence="2 3">CCMP1005</strain>
    </source>
</reference>
<accession>K0SBQ3</accession>
<feature type="compositionally biased region" description="Basic and acidic residues" evidence="1">
    <location>
        <begin position="1388"/>
        <end position="1397"/>
    </location>
</feature>
<feature type="compositionally biased region" description="Basic residues" evidence="1">
    <location>
        <begin position="1071"/>
        <end position="1107"/>
    </location>
</feature>
<feature type="region of interest" description="Disordered" evidence="1">
    <location>
        <begin position="2093"/>
        <end position="2131"/>
    </location>
</feature>
<feature type="compositionally biased region" description="Basic and acidic residues" evidence="1">
    <location>
        <begin position="2270"/>
        <end position="2282"/>
    </location>
</feature>
<feature type="compositionally biased region" description="Low complexity" evidence="1">
    <location>
        <begin position="1658"/>
        <end position="1671"/>
    </location>
</feature>
<feature type="compositionally biased region" description="Basic and acidic residues" evidence="1">
    <location>
        <begin position="1159"/>
        <end position="1170"/>
    </location>
</feature>
<feature type="region of interest" description="Disordered" evidence="1">
    <location>
        <begin position="629"/>
        <end position="648"/>
    </location>
</feature>
<feature type="compositionally biased region" description="Basic residues" evidence="1">
    <location>
        <begin position="1439"/>
        <end position="1449"/>
    </location>
</feature>
<feature type="compositionally biased region" description="Basic and acidic residues" evidence="1">
    <location>
        <begin position="2997"/>
        <end position="3011"/>
    </location>
</feature>
<feature type="compositionally biased region" description="Basic and acidic residues" evidence="1">
    <location>
        <begin position="2224"/>
        <end position="2239"/>
    </location>
</feature>
<feature type="compositionally biased region" description="Low complexity" evidence="1">
    <location>
        <begin position="1523"/>
        <end position="1533"/>
    </location>
</feature>
<feature type="region of interest" description="Disordered" evidence="1">
    <location>
        <begin position="3108"/>
        <end position="3205"/>
    </location>
</feature>
<dbReference type="OMA" id="RIENMIV"/>
<sequence length="3424" mass="372221">MKRIYGEQNSEQSAVGRIAVDGMKALTERIANSKSDGGRRQECRALLKMIGMTLTESAEAKEVSQEAVIRQVFPNFSRRSAQRILKKAGEKRKRFEEQELCDFTLVEDEKKRSKYSSQQIDELRNWMLTNDYSRDSPQAKDTIRERDIHGDLIPDLNDNGLPKRDDDRRIIYKRKSKILTTLNAREMHIQMLKPESEGGFAGAYDSNGMIRFSVNSIIHYWPNWLKVMTDADKIMCGCSTCLSTDDIHLAYKAKRRKIIAAAEVHLEEMDPEESEYEEFETALKKYVAEVMPDGQHRYETCMHAAEQYGCGKRVEINGQQFPPFKCINLKCAECTRVGVKPPEFETSKHMKSLTSISEDIQYTKFGTFVRCTEHGCEHISSHETAPKMRCSKCENLPDEKKGKLVEKKLRTLETERFCDFIGEDGTYSLQMKKMFAHKFHVILLGKNFKKKYRYSYAERSSLIMNISRDFAERWVPAGNNQQQFEYFNNDTSLSMEGIVVYFKPKGQTEYQTRFYSILSTEKTQDGRVVYVNTKKMLDNMFDDLVQVEDLEEGSEIELFHASASPQEVDPSSNASATPPNVCPLHHADRLKRREIIDDSDGCSCQYRSGMSLYMCYKLSRERDIVYEKGIDGSGHGKGQSDGKSGGDKHYLNVEFRRNIEHNPEALNDSKRSHLTFDISGNSGFRRDLAEVCQVILSDERCGLRKGKTNKGSENKPKSSRDFSSFTYLVRKEGEAKFDGLKMVVVGFEPGTRNGMKFHYAFRFDPELPENEFVFSRFPCGCDGCWKHNRLPIAKRYKVPRRDCILWPMMEIKDKKGEGTGKGYNDWRVGRFEPDRQSDERQYHAIKADTLNEMTVRLAKQICRGNFGAYLVAVSTKKRKRGDENLPYYIVKWNETPWQATKDKETYLDDTRYTVKKGHWYCKGTWLEKLPGARNWFTMARSSTTERGWETLVDVSKVAVANLRLRPRSEGNQMRIGTQRATIAIAEERGAWRMSDDDHAFLVEESQNREANNEFDMKIASEVMEEEAARINPNSWLKKPETKKEEQQPKRDNKKSKAKKEQLKQQNVPAGWKKKPSPKKKKKSKPSPKKKSKPSTKKKSKPSPKKRNGVSNLASKCAAGFQTTVLDQYAVPTQYSVRFLPPVTVARDYPTDIGLTTSAESDRRKTTRELDEAATNDPVKDSSYSFVHATDLPRLTSASSLLSRHRSLGHLSSPPLTAAGAASGSGIGADNPISPARPPKPSDREWRGQEKKPPLPLELVVALALGSCRPPAAEEHTPAPQDTTARPAMVTAPQGKNWAVSASAPCPIRLTEVARWKALGLGITELPQERPGKARNASSGRNSALASVRKALRSVKRDRVGVQPARRLAASRGRRKRFGRVSRRLPKPSRRDEPKEEVLIPSKKQSPQGGGGSDSGVNDDTVPRTDGPSDAPRGTPRGGERRRRHRRRPATPRSSSSWDPSPPSPGPAPRTAVGEGIEGTRSGAVPPARRPPPSPSSPSAVPRGRRTSRRRDDVLGVLGPPASRTAAGGTSGRVTGRRTRGSDGGGPGEHGGAMPARASSPAGGQSDPGAMRTAPPLSDPRGRTTARWGGDGPSPDDAVPPPGRGMTSSSPGRREAGCRRGRDAIPGTVAGETEATTREDDDEVRRAEMESDGRDERSASSCPSGRSPSSRGGPRRVGRAVVRSSPAAPRPPPPLHAPESPGRNEVTGPRGPRAARGARRPSLARPSVRRVAGEFSPEDDDERSPRGVGKARSASVSPPRRRGGGTRRARRGASCRIALPRRDGPGESNGERDVHGRDAVSRRQSESAAGGPRPGDERHVPSRPQNFRVQLPGEGRRRGPPPNDRARRGGFRTPLGHELGHDHVKEKSARPKNCAAGARSRRSRKATGAEGGGCTIFALRGLEPSPRVQYNNQTSRGWAGDNFPSASRASLTQRHHRQIAGVLSAPLRELPPQPLVLLLQAPYRLPALPALVRHGSPAERPAHEAHPVGVPASLGPRRHHRVDRAEAGHVEGAPLRGWLAGVEPVRDVGQDPRDEAQGYPPLLAEVVGPAAVVDEGLPPVGPVSLRHEGLLGHHLVEEHPVLLAERADVQRRVGAEAPESGRAGVAGPVPDGPREGSQGVVRPDRGQGTRRVLPEVESPEGRVATDRLEEGQRTRQVDPVVPRLDVLEPRVVPDEYVREHGDPAVVPAPEAVRRQVEEPHGRPPQRAVESRQVRPAQTVRAQVEVLERRGRARPDHRPEVVDVDPPVPSPGRVSVGPAEAPPQGEYAQARVARDEPSQHRELGGAESEAVEGEALDGRPWFSSTSPPRRAVPAGWPPAGPPPRPRAGCAGCAGYEPVEAALAQAPGAAPRPGEEAGHAELLLLLGLESPAPGAEVERLAPKRFIPDAARLAFVPPAACCVPPAHRRADAVARAVLELQEAQVGFPAPPVELVVALAFKDPAGRPPPRVTAPQGKIRGLRFVATADAASTSAPPPNFVPCFICNSLLRRPCNHWLGRPPAARALPPSSISRTPQRQHPPRQPPARRGSRPRRAKIGQQPPPPPPSPVGSSRSGSAAAQFLHGPRHLLLVVSISSSRSRRLDLVVSLSAFLLPAAPHLIIEVPDRPGKWLYRTPLARGARDGPPYGPTRPRRRAFVEISPQASVRNGILSAAKRSGADRGRLSIVELRSSPARRTKEEVRTGVETTPETASTRRTQEEVLYIVQEAGSSHCGEEGAVTTVSAMRCVVPRTDGPSDAAPTSRHRGRGAEPSPSPGRPPPRVPVSPESRGGAPGDEGETPSSVPPASYWRRGRGRRRRSRGGAPRREGPGSNEADPRRARPAPPQSDGVRGRAGAPGSPPARDGDPSPGGGVGPPDVPRKDEDATPRPGGRGQPCGVSRAREGRRTSSAGAARTGAVPTSARTWAPTSWTRAVVLACAGGAARRAAGRPPSFGAVEAPGGGRSTRRGSSRGGRRERTEGGGGALRPGPPTAAAGGERPDETTSEGRAPPHGQGRGEAGVLPPHREGRRGPSPRVREGPAASSLSPGRDERPSSPGGPGGRSPRAGRRGDRPSPRPLLGRAPRANAPVGPFEEILSFRTERAEGLRTGESNGSDFVELHERIAGGYFSYNSDDDVEFGHSDEAGAFGTTPPGGREARPEPTAKLSSAAPGGGSSARNGGRQSIEHGAGGFGTPLGHELGHDHVKEKSARPKNCAAGARSRRSRKATGAEGGGCTIFALRGLEPSPRVQYNNQTSRGWAGDNFPSASRGEFDVREWASTRQKHNDIVIKSQGSLSAPHRGRELPPQPLVLLLQAPYRLPALPALVRHGSPTERPADEAHPVRAPARLGPRRHHRVYRAEAGHVEGAPLRGGLAGVEPVRDVGQDTRDEAQGYPPLLAEVVGSAAVVDEGLPPVGPVSLRHEGLLGHHLVEEHPVLLAERADVQGRVGAEAP</sequence>
<feature type="region of interest" description="Disordered" evidence="1">
    <location>
        <begin position="2500"/>
        <end position="2553"/>
    </location>
</feature>
<proteinExistence type="predicted"/>
<feature type="region of interest" description="Disordered" evidence="1">
    <location>
        <begin position="1211"/>
        <end position="1252"/>
    </location>
</feature>
<feature type="compositionally biased region" description="Gly residues" evidence="1">
    <location>
        <begin position="1541"/>
        <end position="1550"/>
    </location>
</feature>
<feature type="compositionally biased region" description="Basic and acidic residues" evidence="1">
    <location>
        <begin position="1779"/>
        <end position="1804"/>
    </location>
</feature>
<feature type="region of interest" description="Disordered" evidence="1">
    <location>
        <begin position="2193"/>
        <end position="2325"/>
    </location>
</feature>
<feature type="region of interest" description="Disordered" evidence="1">
    <location>
        <begin position="2915"/>
        <end position="3066"/>
    </location>
</feature>
<feature type="compositionally biased region" description="Basic residues" evidence="1">
    <location>
        <begin position="1758"/>
        <end position="1772"/>
    </location>
</feature>
<feature type="compositionally biased region" description="Basic and acidic residues" evidence="1">
    <location>
        <begin position="2799"/>
        <end position="2813"/>
    </location>
</feature>
<feature type="compositionally biased region" description="Basic and acidic residues" evidence="1">
    <location>
        <begin position="1037"/>
        <end position="1050"/>
    </location>
</feature>
<feature type="compositionally biased region" description="Pro residues" evidence="1">
    <location>
        <begin position="2747"/>
        <end position="2758"/>
    </location>
</feature>
<comment type="caution">
    <text evidence="2">The sequence shown here is derived from an EMBL/GenBank/DDBJ whole genome shotgun (WGS) entry which is preliminary data.</text>
</comment>
<feature type="compositionally biased region" description="Basic and acidic residues" evidence="1">
    <location>
        <begin position="1634"/>
        <end position="1657"/>
    </location>
</feature>
<feature type="region of interest" description="Disordered" evidence="1">
    <location>
        <begin position="1028"/>
        <end position="1111"/>
    </location>
</feature>
<feature type="region of interest" description="Disordered" evidence="1">
    <location>
        <begin position="1154"/>
        <end position="1180"/>
    </location>
</feature>
<feature type="region of interest" description="Disordered" evidence="1">
    <location>
        <begin position="1328"/>
        <end position="1889"/>
    </location>
</feature>
<dbReference type="EMBL" id="AGNL01025469">
    <property type="protein sequence ID" value="EJK58361.1"/>
    <property type="molecule type" value="Genomic_DNA"/>
</dbReference>
<gene>
    <name evidence="2" type="ORF">THAOC_21524</name>
</gene>
<protein>
    <submittedName>
        <fullName evidence="2">Uncharacterized protein</fullName>
    </submittedName>
</protein>
<evidence type="ECO:0000256" key="1">
    <source>
        <dbReference type="SAM" id="MobiDB-lite"/>
    </source>
</evidence>
<feature type="compositionally biased region" description="Basic and acidic residues" evidence="1">
    <location>
        <begin position="1239"/>
        <end position="1252"/>
    </location>
</feature>
<feature type="compositionally biased region" description="Basic and acidic residues" evidence="1">
    <location>
        <begin position="3171"/>
        <end position="3182"/>
    </location>
</feature>
<feature type="compositionally biased region" description="Pro residues" evidence="1">
    <location>
        <begin position="2313"/>
        <end position="2323"/>
    </location>
</feature>
<name>K0SBQ3_THAOC</name>
<feature type="compositionally biased region" description="Basic and acidic residues" evidence="1">
    <location>
        <begin position="1611"/>
        <end position="1622"/>
    </location>
</feature>
<evidence type="ECO:0000313" key="2">
    <source>
        <dbReference type="EMBL" id="EJK58361.1"/>
    </source>
</evidence>
<evidence type="ECO:0000313" key="3">
    <source>
        <dbReference type="Proteomes" id="UP000266841"/>
    </source>
</evidence>
<feature type="compositionally biased region" description="Basic and acidic residues" evidence="1">
    <location>
        <begin position="1857"/>
        <end position="1868"/>
    </location>
</feature>
<feature type="compositionally biased region" description="Basic residues" evidence="1">
    <location>
        <begin position="2785"/>
        <end position="2795"/>
    </location>
</feature>
<feature type="compositionally biased region" description="Polar residues" evidence="1">
    <location>
        <begin position="2680"/>
        <end position="2690"/>
    </location>
</feature>
<feature type="compositionally biased region" description="Polar residues" evidence="1">
    <location>
        <begin position="1335"/>
        <end position="1344"/>
    </location>
</feature>
<dbReference type="Proteomes" id="UP000266841">
    <property type="component" value="Unassembled WGS sequence"/>
</dbReference>